<organism evidence="1">
    <name type="scientific">marine metagenome</name>
    <dbReference type="NCBI Taxonomy" id="408172"/>
    <lineage>
        <taxon>unclassified sequences</taxon>
        <taxon>metagenomes</taxon>
        <taxon>ecological metagenomes</taxon>
    </lineage>
</organism>
<gene>
    <name evidence="1" type="ORF">METZ01_LOCUS172019</name>
</gene>
<accession>A0A382BZB1</accession>
<dbReference type="EMBL" id="UINC01032086">
    <property type="protein sequence ID" value="SVB19165.1"/>
    <property type="molecule type" value="Genomic_DNA"/>
</dbReference>
<sequence>YFLQKAIITIYKIYIKFIIASGFS</sequence>
<protein>
    <submittedName>
        <fullName evidence="1">Uncharacterized protein</fullName>
    </submittedName>
</protein>
<name>A0A382BZB1_9ZZZZ</name>
<reference evidence="1" key="1">
    <citation type="submission" date="2018-05" db="EMBL/GenBank/DDBJ databases">
        <authorList>
            <person name="Lanie J.A."/>
            <person name="Ng W.-L."/>
            <person name="Kazmierczak K.M."/>
            <person name="Andrzejewski T.M."/>
            <person name="Davidsen T.M."/>
            <person name="Wayne K.J."/>
            <person name="Tettelin H."/>
            <person name="Glass J.I."/>
            <person name="Rusch D."/>
            <person name="Podicherti R."/>
            <person name="Tsui H.-C.T."/>
            <person name="Winkler M.E."/>
        </authorList>
    </citation>
    <scope>NUCLEOTIDE SEQUENCE</scope>
</reference>
<dbReference type="AlphaFoldDB" id="A0A382BZB1"/>
<feature type="non-terminal residue" evidence="1">
    <location>
        <position position="1"/>
    </location>
</feature>
<proteinExistence type="predicted"/>
<evidence type="ECO:0000313" key="1">
    <source>
        <dbReference type="EMBL" id="SVB19165.1"/>
    </source>
</evidence>